<proteinExistence type="predicted"/>
<dbReference type="InterPro" id="IPR036457">
    <property type="entry name" value="PPM-type-like_dom_sf"/>
</dbReference>
<protein>
    <submittedName>
        <fullName evidence="1">Integrase</fullName>
    </submittedName>
</protein>
<dbReference type="EMBL" id="JBHTCG010000004">
    <property type="protein sequence ID" value="MFC7382201.1"/>
    <property type="molecule type" value="Genomic_DNA"/>
</dbReference>
<dbReference type="Gene3D" id="3.60.40.10">
    <property type="entry name" value="PPM-type phosphatase domain"/>
    <property type="match status" value="1"/>
</dbReference>
<sequence length="279" mass="30570">MKVTFATHAGHPNRPNEDWLVATPQFVILLDGAGGPSEDGGGCIHGVAWFVRNLGAELLGALTRSPDDDLRAGLATGLERTADLHRPTCDLHNEGTPSTTAIILRERPDTVDYLVISDSTLVLDTVDGIEAVSDRRILEIDALREPRKVMHGFPLGSPEHAAARQAYIAVQRRFRNMTDGYWVASSDQAVSEAAIIGSIERDRLRAAAVLSDGVADYIDDYHMATWREILNTLQTHGPAALIDQVRTAEQGDPAGHRWPRFKTHDDATVAYCVFRSSQQ</sequence>
<reference evidence="2" key="1">
    <citation type="journal article" date="2019" name="Int. J. Syst. Evol. Microbiol.">
        <title>The Global Catalogue of Microorganisms (GCM) 10K type strain sequencing project: providing services to taxonomists for standard genome sequencing and annotation.</title>
        <authorList>
            <consortium name="The Broad Institute Genomics Platform"/>
            <consortium name="The Broad Institute Genome Sequencing Center for Infectious Disease"/>
            <person name="Wu L."/>
            <person name="Ma J."/>
        </authorList>
    </citation>
    <scope>NUCLEOTIDE SEQUENCE [LARGE SCALE GENOMIC DNA]</scope>
    <source>
        <strain evidence="2">CECT 7649</strain>
    </source>
</reference>
<dbReference type="SUPFAM" id="SSF81606">
    <property type="entry name" value="PP2C-like"/>
    <property type="match status" value="1"/>
</dbReference>
<gene>
    <name evidence="1" type="ORF">ACFQSB_08290</name>
</gene>
<name>A0ABW2P4V7_9ACTN</name>
<keyword evidence="2" id="KW-1185">Reference proteome</keyword>
<dbReference type="Proteomes" id="UP001596496">
    <property type="component" value="Unassembled WGS sequence"/>
</dbReference>
<comment type="caution">
    <text evidence="1">The sequence shown here is derived from an EMBL/GenBank/DDBJ whole genome shotgun (WGS) entry which is preliminary data.</text>
</comment>
<evidence type="ECO:0000313" key="2">
    <source>
        <dbReference type="Proteomes" id="UP001596496"/>
    </source>
</evidence>
<evidence type="ECO:0000313" key="1">
    <source>
        <dbReference type="EMBL" id="MFC7382201.1"/>
    </source>
</evidence>
<organism evidence="1 2">
    <name type="scientific">Sphaerisporangium rhizosphaerae</name>
    <dbReference type="NCBI Taxonomy" id="2269375"/>
    <lineage>
        <taxon>Bacteria</taxon>
        <taxon>Bacillati</taxon>
        <taxon>Actinomycetota</taxon>
        <taxon>Actinomycetes</taxon>
        <taxon>Streptosporangiales</taxon>
        <taxon>Streptosporangiaceae</taxon>
        <taxon>Sphaerisporangium</taxon>
    </lineage>
</organism>
<dbReference type="RefSeq" id="WP_380825364.1">
    <property type="nucleotide sequence ID" value="NZ_JBHTCG010000004.1"/>
</dbReference>
<accession>A0ABW2P4V7</accession>